<dbReference type="Proteomes" id="UP000009168">
    <property type="component" value="Unassembled WGS sequence"/>
</dbReference>
<name>Q234S2_TETTS</name>
<dbReference type="EMBL" id="GG662767">
    <property type="protein sequence ID" value="EAR91931.3"/>
    <property type="molecule type" value="Genomic_DNA"/>
</dbReference>
<organism evidence="2 3">
    <name type="scientific">Tetrahymena thermophila (strain SB210)</name>
    <dbReference type="NCBI Taxonomy" id="312017"/>
    <lineage>
        <taxon>Eukaryota</taxon>
        <taxon>Sar</taxon>
        <taxon>Alveolata</taxon>
        <taxon>Ciliophora</taxon>
        <taxon>Intramacronucleata</taxon>
        <taxon>Oligohymenophorea</taxon>
        <taxon>Hymenostomatida</taxon>
        <taxon>Tetrahymenina</taxon>
        <taxon>Tetrahymenidae</taxon>
        <taxon>Tetrahymena</taxon>
    </lineage>
</organism>
<evidence type="ECO:0000313" key="2">
    <source>
        <dbReference type="EMBL" id="EAR91931.3"/>
    </source>
</evidence>
<protein>
    <submittedName>
        <fullName evidence="2">Uncharacterized protein</fullName>
    </submittedName>
</protein>
<accession>Q234S2</accession>
<dbReference type="GeneID" id="7841191"/>
<evidence type="ECO:0000256" key="1">
    <source>
        <dbReference type="SAM" id="Coils"/>
    </source>
</evidence>
<feature type="coiled-coil region" evidence="1">
    <location>
        <begin position="164"/>
        <end position="265"/>
    </location>
</feature>
<dbReference type="KEGG" id="tet:TTHERM_00101270"/>
<dbReference type="FunCoup" id="Q234S2">
    <property type="interactions" value="1"/>
</dbReference>
<gene>
    <name evidence="2" type="ORF">TTHERM_00101270</name>
</gene>
<dbReference type="RefSeq" id="XP_001012176.3">
    <property type="nucleotide sequence ID" value="XM_001012176.3"/>
</dbReference>
<proteinExistence type="predicted"/>
<dbReference type="AlphaFoldDB" id="Q234S2"/>
<evidence type="ECO:0000313" key="3">
    <source>
        <dbReference type="Proteomes" id="UP000009168"/>
    </source>
</evidence>
<reference evidence="3" key="1">
    <citation type="journal article" date="2006" name="PLoS Biol.">
        <title>Macronuclear genome sequence of the ciliate Tetrahymena thermophila, a model eukaryote.</title>
        <authorList>
            <person name="Eisen J.A."/>
            <person name="Coyne R.S."/>
            <person name="Wu M."/>
            <person name="Wu D."/>
            <person name="Thiagarajan M."/>
            <person name="Wortman J.R."/>
            <person name="Badger J.H."/>
            <person name="Ren Q."/>
            <person name="Amedeo P."/>
            <person name="Jones K.M."/>
            <person name="Tallon L.J."/>
            <person name="Delcher A.L."/>
            <person name="Salzberg S.L."/>
            <person name="Silva J.C."/>
            <person name="Haas B.J."/>
            <person name="Majoros W.H."/>
            <person name="Farzad M."/>
            <person name="Carlton J.M."/>
            <person name="Smith R.K. Jr."/>
            <person name="Garg J."/>
            <person name="Pearlman R.E."/>
            <person name="Karrer K.M."/>
            <person name="Sun L."/>
            <person name="Manning G."/>
            <person name="Elde N.C."/>
            <person name="Turkewitz A.P."/>
            <person name="Asai D.J."/>
            <person name="Wilkes D.E."/>
            <person name="Wang Y."/>
            <person name="Cai H."/>
            <person name="Collins K."/>
            <person name="Stewart B.A."/>
            <person name="Lee S.R."/>
            <person name="Wilamowska K."/>
            <person name="Weinberg Z."/>
            <person name="Ruzzo W.L."/>
            <person name="Wloga D."/>
            <person name="Gaertig J."/>
            <person name="Frankel J."/>
            <person name="Tsao C.-C."/>
            <person name="Gorovsky M.A."/>
            <person name="Keeling P.J."/>
            <person name="Waller R.F."/>
            <person name="Patron N.J."/>
            <person name="Cherry J.M."/>
            <person name="Stover N.A."/>
            <person name="Krieger C.J."/>
            <person name="del Toro C."/>
            <person name="Ryder H.F."/>
            <person name="Williamson S.C."/>
            <person name="Barbeau R.A."/>
            <person name="Hamilton E.P."/>
            <person name="Orias E."/>
        </authorList>
    </citation>
    <scope>NUCLEOTIDE SEQUENCE [LARGE SCALE GENOMIC DNA]</scope>
    <source>
        <strain evidence="3">SB210</strain>
    </source>
</reference>
<keyword evidence="3" id="KW-1185">Reference proteome</keyword>
<sequence length="515" mass="59790">MYQKVVQKLINTYIHLYIFSQIKEKQQGKEKNQQQINKKNQQHELIISISSSNSKDPSTEQAFKQQVRSYKFGNIMNNLKQTDEFMTEQQQNQLENSMKDLLEKILTYMEKFIKTKDDLQAIESKLNDYDNLNSLLDIIKSIFSHLTAKIDEYLPKDKAQQKTTNENNEDYDQLEKILQKHEAEIRTHIRLEQQLKLYAENLQSKLDESEQARSDLLESTKAMINDIKRQNNALSEQLSKLQQENQALTEQVKGFNENEKLLEEKLYNMPYLQQKIQTLEKLVKDNMQEKYLTASMQNLQKENSFKKVIAQNEQDLKKVKKPETPPINQMMTNSAIQGTSPIKVERRAPTPNLNSQGKVIKENSIKASYQRFYNNIKMNREDQTTSSTLAFQNDKSENKIEQKNKEIRAQTIYANIAQKNGINQLIQSSLRERDAKTLNSGGGSITNSHNNSIICNNSNSSKNFKQTNHKRSKSHQVNKIRGMVNGNIALKNPTDYSRLSNQDFSDIQITTGYNK</sequence>
<dbReference type="OrthoDB" id="304408at2759"/>
<dbReference type="InParanoid" id="Q234S2"/>
<keyword evidence="1" id="KW-0175">Coiled coil</keyword>
<dbReference type="HOGENOM" id="CLU_476112_0_0_1"/>